<dbReference type="GO" id="GO:0032259">
    <property type="term" value="P:methylation"/>
    <property type="evidence" value="ECO:0007669"/>
    <property type="project" value="UniProtKB-KW"/>
</dbReference>
<evidence type="ECO:0000313" key="6">
    <source>
        <dbReference type="Proteomes" id="UP001459277"/>
    </source>
</evidence>
<dbReference type="InterPro" id="IPR029063">
    <property type="entry name" value="SAM-dependent_MTases_sf"/>
</dbReference>
<dbReference type="PROSITE" id="PS51683">
    <property type="entry name" value="SAM_OMT_II"/>
    <property type="match status" value="1"/>
</dbReference>
<organism evidence="5 6">
    <name type="scientific">Lithocarpus litseifolius</name>
    <dbReference type="NCBI Taxonomy" id="425828"/>
    <lineage>
        <taxon>Eukaryota</taxon>
        <taxon>Viridiplantae</taxon>
        <taxon>Streptophyta</taxon>
        <taxon>Embryophyta</taxon>
        <taxon>Tracheophyta</taxon>
        <taxon>Spermatophyta</taxon>
        <taxon>Magnoliopsida</taxon>
        <taxon>eudicotyledons</taxon>
        <taxon>Gunneridae</taxon>
        <taxon>Pentapetalae</taxon>
        <taxon>rosids</taxon>
        <taxon>fabids</taxon>
        <taxon>Fagales</taxon>
        <taxon>Fagaceae</taxon>
        <taxon>Lithocarpus</taxon>
    </lineage>
</organism>
<dbReference type="Gene3D" id="3.40.50.150">
    <property type="entry name" value="Vaccinia Virus protein VP39"/>
    <property type="match status" value="1"/>
</dbReference>
<keyword evidence="2" id="KW-0808">Transferase</keyword>
<dbReference type="InterPro" id="IPR001077">
    <property type="entry name" value="COMT_C"/>
</dbReference>
<evidence type="ECO:0000259" key="4">
    <source>
        <dbReference type="Pfam" id="PF00891"/>
    </source>
</evidence>
<evidence type="ECO:0000256" key="1">
    <source>
        <dbReference type="ARBA" id="ARBA00022603"/>
    </source>
</evidence>
<evidence type="ECO:0000313" key="5">
    <source>
        <dbReference type="EMBL" id="KAK9996339.1"/>
    </source>
</evidence>
<dbReference type="AlphaFoldDB" id="A0AAW2CDP9"/>
<dbReference type="SUPFAM" id="SSF53335">
    <property type="entry name" value="S-adenosyl-L-methionine-dependent methyltransferases"/>
    <property type="match status" value="1"/>
</dbReference>
<feature type="domain" description="O-methyltransferase C-terminal" evidence="4">
    <location>
        <begin position="6"/>
        <end position="89"/>
    </location>
</feature>
<dbReference type="PANTHER" id="PTHR11746">
    <property type="entry name" value="O-METHYLTRANSFERASE"/>
    <property type="match status" value="1"/>
</dbReference>
<sequence>MASDSSLMSLVIKDYKPIFEGLDSLVDIEGSIGTMARIIYEAFPHMKCKVLDLPRVVANLPDGENLKYISGDMFQSIPYADAILTKVWHIFRASFSTRSSPIIIFTGSLCYVTVSYHHRIVRIMIENT</sequence>
<gene>
    <name evidence="5" type="ORF">SO802_021025</name>
</gene>
<keyword evidence="6" id="KW-1185">Reference proteome</keyword>
<reference evidence="5 6" key="1">
    <citation type="submission" date="2024-01" db="EMBL/GenBank/DDBJ databases">
        <title>A telomere-to-telomere, gap-free genome of sweet tea (Lithocarpus litseifolius).</title>
        <authorList>
            <person name="Zhou J."/>
        </authorList>
    </citation>
    <scope>NUCLEOTIDE SEQUENCE [LARGE SCALE GENOMIC DNA]</scope>
    <source>
        <strain evidence="5">Zhou-2022a</strain>
        <tissue evidence="5">Leaf</tissue>
    </source>
</reference>
<comment type="caution">
    <text evidence="5">The sequence shown here is derived from an EMBL/GenBank/DDBJ whole genome shotgun (WGS) entry which is preliminary data.</text>
</comment>
<dbReference type="InterPro" id="IPR016461">
    <property type="entry name" value="COMT-like"/>
</dbReference>
<dbReference type="GO" id="GO:0008171">
    <property type="term" value="F:O-methyltransferase activity"/>
    <property type="evidence" value="ECO:0007669"/>
    <property type="project" value="InterPro"/>
</dbReference>
<evidence type="ECO:0000256" key="2">
    <source>
        <dbReference type="ARBA" id="ARBA00022679"/>
    </source>
</evidence>
<keyword evidence="3" id="KW-0949">S-adenosyl-L-methionine</keyword>
<accession>A0AAW2CDP9</accession>
<evidence type="ECO:0000256" key="3">
    <source>
        <dbReference type="ARBA" id="ARBA00022691"/>
    </source>
</evidence>
<keyword evidence="1" id="KW-0489">Methyltransferase</keyword>
<name>A0AAW2CDP9_9ROSI</name>
<proteinExistence type="predicted"/>
<dbReference type="Pfam" id="PF00891">
    <property type="entry name" value="Methyltransf_2"/>
    <property type="match status" value="1"/>
</dbReference>
<protein>
    <recommendedName>
        <fullName evidence="4">O-methyltransferase C-terminal domain-containing protein</fullName>
    </recommendedName>
</protein>
<dbReference type="EMBL" id="JAZDWU010000007">
    <property type="protein sequence ID" value="KAK9996339.1"/>
    <property type="molecule type" value="Genomic_DNA"/>
</dbReference>
<dbReference type="Proteomes" id="UP001459277">
    <property type="component" value="Unassembled WGS sequence"/>
</dbReference>